<organism evidence="2 3">
    <name type="scientific">Spirobacillus cienkowskii</name>
    <dbReference type="NCBI Taxonomy" id="495820"/>
    <lineage>
        <taxon>Bacteria</taxon>
        <taxon>Pseudomonadati</taxon>
        <taxon>Bdellovibrionota</taxon>
        <taxon>Oligoflexia</taxon>
        <taxon>Silvanigrellales</taxon>
        <taxon>Spirobacillus</taxon>
    </lineage>
</organism>
<accession>A0A369KNS0</accession>
<keyword evidence="1" id="KW-1133">Transmembrane helix</keyword>
<keyword evidence="1" id="KW-0812">Transmembrane</keyword>
<name>A0A369KNS0_9BACT</name>
<sequence length="114" mass="12768">MVRNLFQSGSLRFRTSEHNSGGKVIQISEHRLKAENKKTKLFSARMGQDSLARNLKQPQNTRFTTRSVVKTSEKPLKKPNIKFFILTGLFYAFAIGGIVFGLIVLLGGVPALFK</sequence>
<evidence type="ECO:0000313" key="2">
    <source>
        <dbReference type="EMBL" id="RDB36319.1"/>
    </source>
</evidence>
<keyword evidence="1" id="KW-0472">Membrane</keyword>
<reference evidence="2" key="1">
    <citation type="submission" date="2018-04" db="EMBL/GenBank/DDBJ databases">
        <title>Draft genome sequence of the Candidatus Spirobacillus cienkowskii, a pathogen of freshwater Daphnia species, reconstructed from hemolymph metagenomic reads.</title>
        <authorList>
            <person name="Bresciani L."/>
            <person name="Lemos L.N."/>
            <person name="Wale N."/>
            <person name="Lin J.Y."/>
            <person name="Fernandes G.R."/>
            <person name="Duffy M.A."/>
            <person name="Rodrigues J.M."/>
        </authorList>
    </citation>
    <scope>NUCLEOTIDE SEQUENCE [LARGE SCALE GENOMIC DNA]</scope>
    <source>
        <strain evidence="2">Binning01</strain>
    </source>
</reference>
<dbReference type="AlphaFoldDB" id="A0A369KNS0"/>
<evidence type="ECO:0000313" key="3">
    <source>
        <dbReference type="Proteomes" id="UP000253934"/>
    </source>
</evidence>
<dbReference type="Proteomes" id="UP000253934">
    <property type="component" value="Unassembled WGS sequence"/>
</dbReference>
<feature type="transmembrane region" description="Helical" evidence="1">
    <location>
        <begin position="83"/>
        <end position="113"/>
    </location>
</feature>
<dbReference type="EMBL" id="QOVW01000062">
    <property type="protein sequence ID" value="RDB36319.1"/>
    <property type="molecule type" value="Genomic_DNA"/>
</dbReference>
<keyword evidence="3" id="KW-1185">Reference proteome</keyword>
<dbReference type="RefSeq" id="WP_338635952.1">
    <property type="nucleotide sequence ID" value="NZ_CP146516.1"/>
</dbReference>
<comment type="caution">
    <text evidence="2">The sequence shown here is derived from an EMBL/GenBank/DDBJ whole genome shotgun (WGS) entry which is preliminary data.</text>
</comment>
<gene>
    <name evidence="2" type="ORF">DCC88_05400</name>
</gene>
<protein>
    <submittedName>
        <fullName evidence="2">Uncharacterized protein</fullName>
    </submittedName>
</protein>
<evidence type="ECO:0000256" key="1">
    <source>
        <dbReference type="SAM" id="Phobius"/>
    </source>
</evidence>
<proteinExistence type="predicted"/>